<dbReference type="Proteomes" id="UP000095283">
    <property type="component" value="Unplaced"/>
</dbReference>
<reference evidence="2" key="1">
    <citation type="submission" date="2016-11" db="UniProtKB">
        <authorList>
            <consortium name="WormBaseParasite"/>
        </authorList>
    </citation>
    <scope>IDENTIFICATION</scope>
</reference>
<organism evidence="1 2">
    <name type="scientific">Heterorhabditis bacteriophora</name>
    <name type="common">Entomopathogenic nematode worm</name>
    <dbReference type="NCBI Taxonomy" id="37862"/>
    <lineage>
        <taxon>Eukaryota</taxon>
        <taxon>Metazoa</taxon>
        <taxon>Ecdysozoa</taxon>
        <taxon>Nematoda</taxon>
        <taxon>Chromadorea</taxon>
        <taxon>Rhabditida</taxon>
        <taxon>Rhabditina</taxon>
        <taxon>Rhabditomorpha</taxon>
        <taxon>Strongyloidea</taxon>
        <taxon>Heterorhabditidae</taxon>
        <taxon>Heterorhabditis</taxon>
    </lineage>
</organism>
<name>A0A1I7X153_HETBA</name>
<evidence type="ECO:0000313" key="2">
    <source>
        <dbReference type="WBParaSite" id="Hba_11119"/>
    </source>
</evidence>
<evidence type="ECO:0000313" key="1">
    <source>
        <dbReference type="Proteomes" id="UP000095283"/>
    </source>
</evidence>
<dbReference type="AlphaFoldDB" id="A0A1I7X153"/>
<proteinExistence type="predicted"/>
<accession>A0A1I7X153</accession>
<keyword evidence="1" id="KW-1185">Reference proteome</keyword>
<protein>
    <submittedName>
        <fullName evidence="2">RMI1_N domain-containing protein</fullName>
    </submittedName>
</protein>
<sequence>MTSNPRELVFLQWRDIRVRTEAGRPLLHGISGIAHPGELVALMGASPKRDMRQIIVTRVDVKSQIYLTMETNS</sequence>
<dbReference type="WBParaSite" id="Hba_11119">
    <property type="protein sequence ID" value="Hba_11119"/>
    <property type="gene ID" value="Hba_11119"/>
</dbReference>